<protein>
    <recommendedName>
        <fullName evidence="3">Metal-dependent hydrolase</fullName>
    </recommendedName>
</protein>
<accession>A0A9W6INK4</accession>
<keyword evidence="2" id="KW-1185">Reference proteome</keyword>
<gene>
    <name evidence="1" type="ORF">GCM10017621_20020</name>
</gene>
<comment type="caution">
    <text evidence="1">The sequence shown here is derived from an EMBL/GenBank/DDBJ whole genome shotgun (WGS) entry which is preliminary data.</text>
</comment>
<dbReference type="PANTHER" id="PTHR39456">
    <property type="entry name" value="METAL-DEPENDENT HYDROLASE"/>
    <property type="match status" value="1"/>
</dbReference>
<dbReference type="AlphaFoldDB" id="A0A9W6INK4"/>
<reference evidence="1" key="1">
    <citation type="journal article" date="2014" name="Int. J. Syst. Evol. Microbiol.">
        <title>Complete genome sequence of Corynebacterium casei LMG S-19264T (=DSM 44701T), isolated from a smear-ripened cheese.</title>
        <authorList>
            <consortium name="US DOE Joint Genome Institute (JGI-PGF)"/>
            <person name="Walter F."/>
            <person name="Albersmeier A."/>
            <person name="Kalinowski J."/>
            <person name="Ruckert C."/>
        </authorList>
    </citation>
    <scope>NUCLEOTIDE SEQUENCE</scope>
    <source>
        <strain evidence="1">VKM B-1513</strain>
    </source>
</reference>
<dbReference type="EMBL" id="BSFE01000005">
    <property type="protein sequence ID" value="GLK52494.1"/>
    <property type="molecule type" value="Genomic_DNA"/>
</dbReference>
<evidence type="ECO:0000313" key="2">
    <source>
        <dbReference type="Proteomes" id="UP001143486"/>
    </source>
</evidence>
<sequence>MASNSGTPSDLVIQRRDMRFGRDTPNPRWWHGGDPGRTAFFNALSSTFPLGEKFFMQSIKRYRDRTEEPLRSQIDDFMYQESMHSREHAVFNRQAEDAGYDIRPLEERTRVTVSWAKSRPHQIQLAATCALEHFTAVLAHGVLADPKYLDGVSPEALRLWRWHAIEEIEHKAVAFDTWNSVTRNLPGIRRWARRCVVMATATVRFHWVIFRNTADLLKQDGLNNFGTWMRLLGFLYGRPGPMRVLVQGAFGYMRPGFHPWHTDDRELVEGALESLNMFNEQESPA</sequence>
<dbReference type="Proteomes" id="UP001143486">
    <property type="component" value="Unassembled WGS sequence"/>
</dbReference>
<dbReference type="RefSeq" id="WP_271186861.1">
    <property type="nucleotide sequence ID" value="NZ_BSFE01000005.1"/>
</dbReference>
<evidence type="ECO:0008006" key="3">
    <source>
        <dbReference type="Google" id="ProtNLM"/>
    </source>
</evidence>
<proteinExistence type="predicted"/>
<reference evidence="1" key="2">
    <citation type="submission" date="2023-01" db="EMBL/GenBank/DDBJ databases">
        <authorList>
            <person name="Sun Q."/>
            <person name="Evtushenko L."/>
        </authorList>
    </citation>
    <scope>NUCLEOTIDE SEQUENCE</scope>
    <source>
        <strain evidence="1">VKM B-1513</strain>
    </source>
</reference>
<dbReference type="InterPro" id="IPR016516">
    <property type="entry name" value="UCP07580"/>
</dbReference>
<name>A0A9W6INK4_9PROT</name>
<dbReference type="PIRSF" id="PIRSF007580">
    <property type="entry name" value="UCP07580"/>
    <property type="match status" value="1"/>
</dbReference>
<dbReference type="PANTHER" id="PTHR39456:SF1">
    <property type="entry name" value="METAL-DEPENDENT HYDROLASE"/>
    <property type="match status" value="1"/>
</dbReference>
<dbReference type="Pfam" id="PF10118">
    <property type="entry name" value="Metal_hydrol"/>
    <property type="match status" value="1"/>
</dbReference>
<evidence type="ECO:0000313" key="1">
    <source>
        <dbReference type="EMBL" id="GLK52494.1"/>
    </source>
</evidence>
<organism evidence="1 2">
    <name type="scientific">Maricaulis virginensis</name>
    <dbReference type="NCBI Taxonomy" id="144022"/>
    <lineage>
        <taxon>Bacteria</taxon>
        <taxon>Pseudomonadati</taxon>
        <taxon>Pseudomonadota</taxon>
        <taxon>Alphaproteobacteria</taxon>
        <taxon>Maricaulales</taxon>
        <taxon>Maricaulaceae</taxon>
        <taxon>Maricaulis</taxon>
    </lineage>
</organism>